<dbReference type="AlphaFoldDB" id="F9RWC8"/>
<keyword evidence="2" id="KW-1185">Reference proteome</keyword>
<dbReference type="EMBL" id="AFWF01000003">
    <property type="protein sequence ID" value="EGU49381.1"/>
    <property type="molecule type" value="Genomic_DNA"/>
</dbReference>
<evidence type="ECO:0000313" key="1">
    <source>
        <dbReference type="EMBL" id="EGU49381.1"/>
    </source>
</evidence>
<sequence>MAEANSDIPTGNNNNVRKDKLVNQEGELCVLFFISSPTIETDNLFVFIF</sequence>
<protein>
    <submittedName>
        <fullName evidence="1">Uncharacterized protein</fullName>
    </submittedName>
</protein>
<gene>
    <name evidence="1" type="ORF">VII00023_10105</name>
</gene>
<dbReference type="Proteomes" id="UP000004605">
    <property type="component" value="Unassembled WGS sequence"/>
</dbReference>
<reference evidence="1 2" key="1">
    <citation type="journal article" date="2012" name="Int. J. Syst. Evol. Microbiol.">
        <title>Vibrio caribbeanicus sp. nov., isolated from the marine sponge Scleritoderma cyanea.</title>
        <authorList>
            <person name="Hoffmann M."/>
            <person name="Monday S.R."/>
            <person name="Allard M.W."/>
            <person name="Strain E.A."/>
            <person name="Whittaker P."/>
            <person name="Naum M."/>
            <person name="McCarthy P.J."/>
            <person name="Lopez J.V."/>
            <person name="Fischer M."/>
            <person name="Brown E.W."/>
        </authorList>
    </citation>
    <scope>NUCLEOTIDE SEQUENCE [LARGE SCALE GENOMIC DNA]</scope>
    <source>
        <strain evidence="1 2">ATCC 700023</strain>
    </source>
</reference>
<organism evidence="1 2">
    <name type="scientific">Vibrio ichthyoenteri ATCC 700023</name>
    <dbReference type="NCBI Taxonomy" id="870968"/>
    <lineage>
        <taxon>Bacteria</taxon>
        <taxon>Pseudomonadati</taxon>
        <taxon>Pseudomonadota</taxon>
        <taxon>Gammaproteobacteria</taxon>
        <taxon>Vibrionales</taxon>
        <taxon>Vibrionaceae</taxon>
        <taxon>Vibrio</taxon>
    </lineage>
</organism>
<evidence type="ECO:0000313" key="2">
    <source>
        <dbReference type="Proteomes" id="UP000004605"/>
    </source>
</evidence>
<comment type="caution">
    <text evidence="1">The sequence shown here is derived from an EMBL/GenBank/DDBJ whole genome shotgun (WGS) entry which is preliminary data.</text>
</comment>
<proteinExistence type="predicted"/>
<accession>F9RWC8</accession>
<name>F9RWC8_9VIBR</name>